<dbReference type="KEGG" id="lck:HN018_06975"/>
<proteinExistence type="predicted"/>
<protein>
    <submittedName>
        <fullName evidence="1">Uncharacterized protein</fullName>
    </submittedName>
</protein>
<dbReference type="Proteomes" id="UP000500767">
    <property type="component" value="Chromosome"/>
</dbReference>
<dbReference type="AlphaFoldDB" id="A0A6M8HNF5"/>
<organism evidence="1 2">
    <name type="scientific">Lichenicola cladoniae</name>
    <dbReference type="NCBI Taxonomy" id="1484109"/>
    <lineage>
        <taxon>Bacteria</taxon>
        <taxon>Pseudomonadati</taxon>
        <taxon>Pseudomonadota</taxon>
        <taxon>Alphaproteobacteria</taxon>
        <taxon>Acetobacterales</taxon>
        <taxon>Acetobacteraceae</taxon>
        <taxon>Lichenicola</taxon>
    </lineage>
</organism>
<accession>A0A6M8HNF5</accession>
<dbReference type="RefSeq" id="WP_171834804.1">
    <property type="nucleotide sequence ID" value="NZ_CP053708.1"/>
</dbReference>
<dbReference type="EMBL" id="CP053708">
    <property type="protein sequence ID" value="QKE89817.1"/>
    <property type="molecule type" value="Genomic_DNA"/>
</dbReference>
<reference evidence="1 2" key="1">
    <citation type="journal article" date="2014" name="World J. Microbiol. Biotechnol.">
        <title>Biodiversity and physiological characteristics of Antarctic and Arctic lichens-associated bacteria.</title>
        <authorList>
            <person name="Lee Y.M."/>
            <person name="Kim E.H."/>
            <person name="Lee H.K."/>
            <person name="Hong S.G."/>
        </authorList>
    </citation>
    <scope>NUCLEOTIDE SEQUENCE [LARGE SCALE GENOMIC DNA]</scope>
    <source>
        <strain evidence="1 2">PAMC 26569</strain>
    </source>
</reference>
<name>A0A6M8HNF5_9PROT</name>
<sequence length="115" mass="10993">MSGTTTKAGTPLSSLPTASAVADTDLVLLVIDDPITGLPTPVLVQRATVAASPAALAALVATVAAQSGTIAAQAASIAALQAVVARLEAGTGQTTSNLLTVGGAAVTVNSQTLTA</sequence>
<keyword evidence="2" id="KW-1185">Reference proteome</keyword>
<evidence type="ECO:0000313" key="2">
    <source>
        <dbReference type="Proteomes" id="UP000500767"/>
    </source>
</evidence>
<gene>
    <name evidence="1" type="ORF">HN018_06975</name>
</gene>
<evidence type="ECO:0000313" key="1">
    <source>
        <dbReference type="EMBL" id="QKE89817.1"/>
    </source>
</evidence>